<feature type="compositionally biased region" description="Low complexity" evidence="1">
    <location>
        <begin position="43"/>
        <end position="54"/>
    </location>
</feature>
<evidence type="ECO:0000313" key="3">
    <source>
        <dbReference type="Proteomes" id="UP001295444"/>
    </source>
</evidence>
<proteinExistence type="predicted"/>
<name>A0AAD1VR69_PELCU</name>
<feature type="compositionally biased region" description="Low complexity" evidence="1">
    <location>
        <begin position="105"/>
        <end position="119"/>
    </location>
</feature>
<reference evidence="2" key="1">
    <citation type="submission" date="2022-03" db="EMBL/GenBank/DDBJ databases">
        <authorList>
            <person name="Alioto T."/>
            <person name="Alioto T."/>
            <person name="Gomez Garrido J."/>
        </authorList>
    </citation>
    <scope>NUCLEOTIDE SEQUENCE</scope>
</reference>
<sequence length="129" mass="14260">MPFFLQSGLKRRKKQLAVYHLPPSLGLEEWWSAPQTPDKRGVTTTATTPDTLPDMGRRSQKPPPGTPCDSRDIGSMLQRQAIAKMAALDVHMAVIAPQTLIQEVAQPQPQQQISEQTAQKLPRLLTPGN</sequence>
<protein>
    <submittedName>
        <fullName evidence="2">Uncharacterized protein</fullName>
    </submittedName>
</protein>
<organism evidence="2 3">
    <name type="scientific">Pelobates cultripes</name>
    <name type="common">Western spadefoot toad</name>
    <dbReference type="NCBI Taxonomy" id="61616"/>
    <lineage>
        <taxon>Eukaryota</taxon>
        <taxon>Metazoa</taxon>
        <taxon>Chordata</taxon>
        <taxon>Craniata</taxon>
        <taxon>Vertebrata</taxon>
        <taxon>Euteleostomi</taxon>
        <taxon>Amphibia</taxon>
        <taxon>Batrachia</taxon>
        <taxon>Anura</taxon>
        <taxon>Pelobatoidea</taxon>
        <taxon>Pelobatidae</taxon>
        <taxon>Pelobates</taxon>
    </lineage>
</organism>
<feature type="region of interest" description="Disordered" evidence="1">
    <location>
        <begin position="105"/>
        <end position="129"/>
    </location>
</feature>
<evidence type="ECO:0000313" key="2">
    <source>
        <dbReference type="EMBL" id="CAH2245399.1"/>
    </source>
</evidence>
<evidence type="ECO:0000256" key="1">
    <source>
        <dbReference type="SAM" id="MobiDB-lite"/>
    </source>
</evidence>
<dbReference type="AlphaFoldDB" id="A0AAD1VR69"/>
<dbReference type="Proteomes" id="UP001295444">
    <property type="component" value="Chromosome 02"/>
</dbReference>
<keyword evidence="3" id="KW-1185">Reference proteome</keyword>
<gene>
    <name evidence="2" type="ORF">PECUL_23A047066</name>
</gene>
<dbReference type="EMBL" id="OW240913">
    <property type="protein sequence ID" value="CAH2245399.1"/>
    <property type="molecule type" value="Genomic_DNA"/>
</dbReference>
<accession>A0AAD1VR69</accession>
<feature type="region of interest" description="Disordered" evidence="1">
    <location>
        <begin position="32"/>
        <end position="72"/>
    </location>
</feature>